<evidence type="ECO:0000313" key="3">
    <source>
        <dbReference type="EMBL" id="SEN87952.1"/>
    </source>
</evidence>
<protein>
    <submittedName>
        <fullName evidence="3">Hint domain-containing protein</fullName>
    </submittedName>
</protein>
<dbReference type="Gene3D" id="2.170.16.10">
    <property type="entry name" value="Hedgehog/Intein (Hint) domain"/>
    <property type="match status" value="1"/>
</dbReference>
<feature type="compositionally biased region" description="Polar residues" evidence="1">
    <location>
        <begin position="1"/>
        <end position="17"/>
    </location>
</feature>
<dbReference type="Pfam" id="PF13403">
    <property type="entry name" value="Hint_2"/>
    <property type="match status" value="1"/>
</dbReference>
<evidence type="ECO:0000256" key="1">
    <source>
        <dbReference type="SAM" id="MobiDB-lite"/>
    </source>
</evidence>
<reference evidence="4" key="1">
    <citation type="submission" date="2016-10" db="EMBL/GenBank/DDBJ databases">
        <authorList>
            <person name="Varghese N."/>
            <person name="Submissions S."/>
        </authorList>
    </citation>
    <scope>NUCLEOTIDE SEQUENCE [LARGE SCALE GENOMIC DNA]</scope>
    <source>
        <strain evidence="4">DSM 26893</strain>
    </source>
</reference>
<gene>
    <name evidence="3" type="ORF">SAMN04488011_107100</name>
</gene>
<dbReference type="RefSeq" id="WP_091846216.1">
    <property type="nucleotide sequence ID" value="NZ_FOCM01000007.1"/>
</dbReference>
<dbReference type="InterPro" id="IPR028992">
    <property type="entry name" value="Hedgehog/Intein_dom"/>
</dbReference>
<organism evidence="3 4">
    <name type="scientific">Palleronia pelagia</name>
    <dbReference type="NCBI Taxonomy" id="387096"/>
    <lineage>
        <taxon>Bacteria</taxon>
        <taxon>Pseudomonadati</taxon>
        <taxon>Pseudomonadota</taxon>
        <taxon>Alphaproteobacteria</taxon>
        <taxon>Rhodobacterales</taxon>
        <taxon>Roseobacteraceae</taxon>
        <taxon>Palleronia</taxon>
    </lineage>
</organism>
<dbReference type="OrthoDB" id="7685535at2"/>
<accession>A0A1H8K4Q0</accession>
<dbReference type="EMBL" id="FOCM01000007">
    <property type="protein sequence ID" value="SEN87952.1"/>
    <property type="molecule type" value="Genomic_DNA"/>
</dbReference>
<evidence type="ECO:0000259" key="2">
    <source>
        <dbReference type="Pfam" id="PF13403"/>
    </source>
</evidence>
<dbReference type="Proteomes" id="UP000199372">
    <property type="component" value="Unassembled WGS sequence"/>
</dbReference>
<keyword evidence="4" id="KW-1185">Reference proteome</keyword>
<evidence type="ECO:0000313" key="4">
    <source>
        <dbReference type="Proteomes" id="UP000199372"/>
    </source>
</evidence>
<sequence>MKLSSFSRPQADTTDGSETAGDSPRIGIIAGTRVATTIGWRPIEEVKPGDRVLTFDGGLQEVARVEHSKLWSKAKACPRKQWPLSVPVEALGNQTPMQLLPEQPVMLESDAAEDIFGDPFTLMAAEALEGFRGIRRELPDASTEIVTLYFETEQVVFANIGALFLCPADTSLAAGGDEGTSETYSLLPIERATDLTRIIAEDEARRRDMAYADEN</sequence>
<name>A0A1H8K4Q0_9RHOB</name>
<dbReference type="InterPro" id="IPR036844">
    <property type="entry name" value="Hint_dom_sf"/>
</dbReference>
<feature type="region of interest" description="Disordered" evidence="1">
    <location>
        <begin position="1"/>
        <end position="25"/>
    </location>
</feature>
<proteinExistence type="predicted"/>
<dbReference type="SUPFAM" id="SSF51294">
    <property type="entry name" value="Hedgehog/intein (Hint) domain"/>
    <property type="match status" value="1"/>
</dbReference>
<feature type="domain" description="Hedgehog/Intein (Hint)" evidence="2">
    <location>
        <begin position="29"/>
        <end position="159"/>
    </location>
</feature>
<dbReference type="AlphaFoldDB" id="A0A1H8K4Q0"/>